<keyword evidence="10 13" id="KW-0143">Chaperone</keyword>
<dbReference type="EMBL" id="CP002776">
    <property type="protein sequence ID" value="AEG32400.1"/>
    <property type="molecule type" value="Genomic_DNA"/>
</dbReference>
<dbReference type="KEGG" id="tcy:Thicy_1643"/>
<sequence>MNMKAFWWIALAFTAMWIWFEWMKFNAQPSTTTATAIEQQTARDFDVPAPNINRTAEQQADVPRAAGSNIIPQQQRIRIETDVLQLEVDTLGADIRDARIIPHGMPRDPNTPFHLMSDQGPLMYFAQNGLVANAETGLPAPTHRAIFETPKTEYIMTEDTLRVPFTWREGGVEVTKYYVFTRGSYLIGLEFEVTNLTEQSWSGSLYSQFVRTAFDPYSQALMYTYTGPVFYDHFSDDKKYNKISFSDLNTQPLENKLIQGGWAAMIQHYFVTAVVPDQNVTNVFYANQVEPGRYRIGVVEPEVQIAPGATATIQSQIYIGPTEQNVLRQIAPGLERTIDYGMFTILAEPLFWLLNHINNIVGNWGWSIIVLTILIKLAFYWLSAKSYYSMARLRKFQPKLKQLKENYGDDKVIFQQKMMKLYKEEKINPLGGCLPILVQMPVFIALYWVLIYSVEMRQAEWILWINDLSVKDPYFVLPVLMGLTMWVQQKLNPTAMMDEMQQKVMKFLPFIFTIFFMWFPAGLVLYWLMNNILSVSQQWYITRKIERGEAAEANAKKR</sequence>
<organism evidence="16 17">
    <name type="scientific">Thiomicrospira cyclica (strain DSM 14477 / JCM 11371 / ALM1)</name>
    <name type="common">Thioalkalimicrobium cyclicum</name>
    <dbReference type="NCBI Taxonomy" id="717773"/>
    <lineage>
        <taxon>Bacteria</taxon>
        <taxon>Pseudomonadati</taxon>
        <taxon>Pseudomonadota</taxon>
        <taxon>Gammaproteobacteria</taxon>
        <taxon>Thiotrichales</taxon>
        <taxon>Piscirickettsiaceae</taxon>
        <taxon>Thiomicrospira</taxon>
    </lineage>
</organism>
<dbReference type="CDD" id="cd20070">
    <property type="entry name" value="5TM_YidC_Alb3"/>
    <property type="match status" value="1"/>
</dbReference>
<evidence type="ECO:0000256" key="6">
    <source>
        <dbReference type="ARBA" id="ARBA00022692"/>
    </source>
</evidence>
<dbReference type="PRINTS" id="PR01900">
    <property type="entry name" value="YIDCPROTEIN"/>
</dbReference>
<dbReference type="InterPro" id="IPR028055">
    <property type="entry name" value="YidC/Oxa/ALB_C"/>
</dbReference>
<keyword evidence="7 13" id="KW-0653">Protein transport</keyword>
<dbReference type="InterPro" id="IPR028053">
    <property type="entry name" value="Membr_insert_YidC_N"/>
</dbReference>
<dbReference type="Pfam" id="PF02096">
    <property type="entry name" value="60KD_IMP"/>
    <property type="match status" value="1"/>
</dbReference>
<evidence type="ECO:0000256" key="8">
    <source>
        <dbReference type="ARBA" id="ARBA00022989"/>
    </source>
</evidence>
<keyword evidence="17" id="KW-1185">Reference proteome</keyword>
<comment type="subunit">
    <text evidence="13">Interacts with the Sec translocase complex via SecD. Specifically interacts with transmembrane segments of nascent integral membrane proteins during membrane integration.</text>
</comment>
<evidence type="ECO:0000256" key="2">
    <source>
        <dbReference type="ARBA" id="ARBA00010527"/>
    </source>
</evidence>
<dbReference type="InterPro" id="IPR038221">
    <property type="entry name" value="YidC_periplasmic_sf"/>
</dbReference>
<dbReference type="OrthoDB" id="9780552at2"/>
<gene>
    <name evidence="13" type="primary">yidC</name>
    <name evidence="16" type="ordered locus">Thicy_1643</name>
</gene>
<feature type="domain" description="Membrane insertase YidC N-terminal" evidence="15">
    <location>
        <begin position="76"/>
        <end position="353"/>
    </location>
</feature>
<dbReference type="NCBIfam" id="NF002352">
    <property type="entry name" value="PRK01318.1-3"/>
    <property type="match status" value="1"/>
</dbReference>
<comment type="subcellular location">
    <subcellularLocation>
        <location evidence="1 13">Cell inner membrane</location>
        <topology evidence="1 13">Multi-pass membrane protein</topology>
    </subcellularLocation>
</comment>
<dbReference type="NCBIfam" id="TIGR03593">
    <property type="entry name" value="yidC_nterm"/>
    <property type="match status" value="1"/>
</dbReference>
<keyword evidence="4 13" id="KW-0813">Transport</keyword>
<keyword evidence="9 13" id="KW-0472">Membrane</keyword>
<evidence type="ECO:0000256" key="7">
    <source>
        <dbReference type="ARBA" id="ARBA00022927"/>
    </source>
</evidence>
<evidence type="ECO:0000256" key="1">
    <source>
        <dbReference type="ARBA" id="ARBA00004429"/>
    </source>
</evidence>
<evidence type="ECO:0000256" key="5">
    <source>
        <dbReference type="ARBA" id="ARBA00022475"/>
    </source>
</evidence>
<reference evidence="16 17" key="1">
    <citation type="submission" date="2011-05" db="EMBL/GenBank/DDBJ databases">
        <title>Complete sequence of Thioalkalimicrobium cyclicum ALM1.</title>
        <authorList>
            <consortium name="US DOE Joint Genome Institute"/>
            <person name="Lucas S."/>
            <person name="Han J."/>
            <person name="Lapidus A."/>
            <person name="Cheng J.-F."/>
            <person name="Goodwin L."/>
            <person name="Pitluck S."/>
            <person name="Peters L."/>
            <person name="Mikhailova N."/>
            <person name="Davenport K."/>
            <person name="Han C."/>
            <person name="Tapia R."/>
            <person name="Land M."/>
            <person name="Hauser L."/>
            <person name="Kyrpides N."/>
            <person name="Ivanova N."/>
            <person name="Pagani I."/>
            <person name="Kappler U."/>
            <person name="Woyke T."/>
        </authorList>
    </citation>
    <scope>NUCLEOTIDE SEQUENCE [LARGE SCALE GENOMIC DNA]</scope>
    <source>
        <strain evidence="17">DSM 14477 / JCM 11371 / ALM1</strain>
    </source>
</reference>
<dbReference type="GO" id="GO:0032977">
    <property type="term" value="F:membrane insertase activity"/>
    <property type="evidence" value="ECO:0007669"/>
    <property type="project" value="InterPro"/>
</dbReference>
<dbReference type="Proteomes" id="UP000009232">
    <property type="component" value="Chromosome"/>
</dbReference>
<dbReference type="GO" id="GO:0005886">
    <property type="term" value="C:plasma membrane"/>
    <property type="evidence" value="ECO:0007669"/>
    <property type="project" value="UniProtKB-SubCell"/>
</dbReference>
<dbReference type="HAMAP" id="MF_01810">
    <property type="entry name" value="YidC_type1"/>
    <property type="match status" value="1"/>
</dbReference>
<dbReference type="HOGENOM" id="CLU_016535_3_0_6"/>
<evidence type="ECO:0000256" key="12">
    <source>
        <dbReference type="ARBA" id="ARBA00033342"/>
    </source>
</evidence>
<dbReference type="CDD" id="cd19961">
    <property type="entry name" value="EcYidC-like_peri"/>
    <property type="match status" value="1"/>
</dbReference>
<evidence type="ECO:0000256" key="3">
    <source>
        <dbReference type="ARBA" id="ARBA00015325"/>
    </source>
</evidence>
<comment type="similarity">
    <text evidence="2 13">Belongs to the OXA1/ALB3/YidC family. Type 1 subfamily.</text>
</comment>
<evidence type="ECO:0000256" key="10">
    <source>
        <dbReference type="ARBA" id="ARBA00023186"/>
    </source>
</evidence>
<evidence type="ECO:0000313" key="17">
    <source>
        <dbReference type="Proteomes" id="UP000009232"/>
    </source>
</evidence>
<dbReference type="PANTHER" id="PTHR12428">
    <property type="entry name" value="OXA1"/>
    <property type="match status" value="1"/>
</dbReference>
<proteinExistence type="inferred from homology"/>
<dbReference type="Gene3D" id="2.70.98.90">
    <property type="match status" value="1"/>
</dbReference>
<dbReference type="RefSeq" id="WP_013836170.1">
    <property type="nucleotide sequence ID" value="NC_015581.1"/>
</dbReference>
<dbReference type="InterPro" id="IPR047196">
    <property type="entry name" value="YidC_ALB_C"/>
</dbReference>
<evidence type="ECO:0000256" key="11">
    <source>
        <dbReference type="ARBA" id="ARBA00033245"/>
    </source>
</evidence>
<dbReference type="NCBIfam" id="TIGR03592">
    <property type="entry name" value="yidC_oxa1_cterm"/>
    <property type="match status" value="1"/>
</dbReference>
<keyword evidence="5 13" id="KW-1003">Cell membrane</keyword>
<dbReference type="STRING" id="717773.Thicy_1643"/>
<evidence type="ECO:0000256" key="9">
    <source>
        <dbReference type="ARBA" id="ARBA00023136"/>
    </source>
</evidence>
<feature type="transmembrane region" description="Helical" evidence="13">
    <location>
        <begin position="364"/>
        <end position="382"/>
    </location>
</feature>
<dbReference type="AlphaFoldDB" id="F6DBJ8"/>
<feature type="domain" description="Membrane insertase YidC/Oxa/ALB C-terminal" evidence="14">
    <location>
        <begin position="364"/>
        <end position="543"/>
    </location>
</feature>
<dbReference type="NCBIfam" id="NF002353">
    <property type="entry name" value="PRK01318.1-4"/>
    <property type="match status" value="1"/>
</dbReference>
<evidence type="ECO:0000256" key="4">
    <source>
        <dbReference type="ARBA" id="ARBA00022448"/>
    </source>
</evidence>
<protein>
    <recommendedName>
        <fullName evidence="3 13">Membrane protein insertase YidC</fullName>
    </recommendedName>
    <alternativeName>
        <fullName evidence="12 13">Foldase YidC</fullName>
    </alternativeName>
    <alternativeName>
        <fullName evidence="11 13">Membrane integrase YidC</fullName>
    </alternativeName>
    <alternativeName>
        <fullName evidence="13">Membrane protein YidC</fullName>
    </alternativeName>
</protein>
<dbReference type="eggNOG" id="COG0706">
    <property type="taxonomic scope" value="Bacteria"/>
</dbReference>
<feature type="transmembrane region" description="Helical" evidence="13">
    <location>
        <begin position="427"/>
        <end position="450"/>
    </location>
</feature>
<dbReference type="InterPro" id="IPR019998">
    <property type="entry name" value="Membr_insert_YidC"/>
</dbReference>
<dbReference type="PRINTS" id="PR00701">
    <property type="entry name" value="60KDINNERMP"/>
</dbReference>
<evidence type="ECO:0000259" key="14">
    <source>
        <dbReference type="Pfam" id="PF02096"/>
    </source>
</evidence>
<name>F6DBJ8_THICA</name>
<feature type="transmembrane region" description="Helical" evidence="13">
    <location>
        <begin position="470"/>
        <end position="487"/>
    </location>
</feature>
<dbReference type="GO" id="GO:0051205">
    <property type="term" value="P:protein insertion into membrane"/>
    <property type="evidence" value="ECO:0007669"/>
    <property type="project" value="TreeGrafter"/>
</dbReference>
<evidence type="ECO:0000313" key="16">
    <source>
        <dbReference type="EMBL" id="AEG32400.1"/>
    </source>
</evidence>
<keyword evidence="6 13" id="KW-0812">Transmembrane</keyword>
<dbReference type="PANTHER" id="PTHR12428:SF65">
    <property type="entry name" value="CYTOCHROME C OXIDASE ASSEMBLY PROTEIN COX18, MITOCHONDRIAL"/>
    <property type="match status" value="1"/>
</dbReference>
<evidence type="ECO:0000256" key="13">
    <source>
        <dbReference type="HAMAP-Rule" id="MF_01810"/>
    </source>
</evidence>
<keyword evidence="13" id="KW-0997">Cell inner membrane</keyword>
<accession>F6DBJ8</accession>
<feature type="transmembrane region" description="Helical" evidence="13">
    <location>
        <begin position="507"/>
        <end position="529"/>
    </location>
</feature>
<keyword evidence="8 13" id="KW-1133">Transmembrane helix</keyword>
<evidence type="ECO:0000259" key="15">
    <source>
        <dbReference type="Pfam" id="PF14849"/>
    </source>
</evidence>
<dbReference type="GO" id="GO:0015031">
    <property type="term" value="P:protein transport"/>
    <property type="evidence" value="ECO:0007669"/>
    <property type="project" value="UniProtKB-KW"/>
</dbReference>
<dbReference type="Pfam" id="PF14849">
    <property type="entry name" value="YidC_periplas"/>
    <property type="match status" value="1"/>
</dbReference>
<dbReference type="InterPro" id="IPR001708">
    <property type="entry name" value="YidC/ALB3/OXA1/COX18"/>
</dbReference>
<comment type="function">
    <text evidence="13">Required for the insertion and/or proper folding and/or complex formation of integral membrane proteins into the membrane. Involved in integration of membrane proteins that insert both dependently and independently of the Sec translocase complex, as well as at least some lipoproteins. Aids folding of multispanning membrane proteins.</text>
</comment>